<dbReference type="EMBL" id="PITK01001754">
    <property type="protein sequence ID" value="TBU10447.1"/>
    <property type="molecule type" value="Genomic_DNA"/>
</dbReference>
<dbReference type="VEuPathDB" id="MicrosporidiaDB:CWI38_1754p0010"/>
<accession>A0A4Q9LQG3</accession>
<proteinExistence type="predicted"/>
<evidence type="ECO:0000313" key="1">
    <source>
        <dbReference type="EMBL" id="TBU10447.1"/>
    </source>
</evidence>
<reference evidence="1 2" key="1">
    <citation type="submission" date="2017-12" db="EMBL/GenBank/DDBJ databases">
        <authorList>
            <person name="Pombert J.-F."/>
            <person name="Haag K.L."/>
            <person name="Ebert D."/>
        </authorList>
    </citation>
    <scope>NUCLEOTIDE SEQUENCE [LARGE SCALE GENOMIC DNA]</scope>
    <source>
        <strain evidence="1">IL-G-3</strain>
    </source>
</reference>
<dbReference type="AlphaFoldDB" id="A0A4Q9LQG3"/>
<comment type="caution">
    <text evidence="1">The sequence shown here is derived from an EMBL/GenBank/DDBJ whole genome shotgun (WGS) entry which is preliminary data.</text>
</comment>
<sequence>MKNLETAAILEGNRLLKSANNNSCCEDTELFLKKESNRRGILTLMSFEELVSVNESLRWFKEGSIRPRVEEVLCYIQDRNVFRGKKVSVNTAKRVYNCSLNIYQFKHSKRIRGHSVEKIL</sequence>
<protein>
    <submittedName>
        <fullName evidence="1">Uncharacterized protein</fullName>
    </submittedName>
</protein>
<evidence type="ECO:0000313" key="2">
    <source>
        <dbReference type="Proteomes" id="UP000292282"/>
    </source>
</evidence>
<keyword evidence="2" id="KW-1185">Reference proteome</keyword>
<dbReference type="OrthoDB" id="2194416at2759"/>
<gene>
    <name evidence="1" type="ORF">CWI38_1754p0010</name>
</gene>
<name>A0A4Q9LQG3_9MICR</name>
<dbReference type="Proteomes" id="UP000292282">
    <property type="component" value="Unassembled WGS sequence"/>
</dbReference>
<organism evidence="1 2">
    <name type="scientific">Hamiltosporidium tvaerminnensis</name>
    <dbReference type="NCBI Taxonomy" id="1176355"/>
    <lineage>
        <taxon>Eukaryota</taxon>
        <taxon>Fungi</taxon>
        <taxon>Fungi incertae sedis</taxon>
        <taxon>Microsporidia</taxon>
        <taxon>Dubosqiidae</taxon>
        <taxon>Hamiltosporidium</taxon>
    </lineage>
</organism>